<keyword evidence="1" id="KW-1133">Transmembrane helix</keyword>
<sequence length="194" mass="22547">MDGTNTSTLTRPLVSMDKRAKSLSFAILTALCVYFQSFLLNVLKAYTEHPVDYTYEQLGRLFQRPADFPYKVAVTLDQHMKRLPWLFLIISSTIFIGPDTLSTGFIVIREIFFAVMHHFLYLFHGRLRSPSLIKYYEERTYDVSLPGKEFCIFVRYSNDVYNTWTTQSIILTVLRCVSVAGCAYMMVILWFGLQ</sequence>
<reference evidence="3" key="1">
    <citation type="journal article" date="2017" name="Nat. Ecol. Evol.">
        <title>Genome expansion and lineage-specific genetic innovations in the forest pathogenic fungi Armillaria.</title>
        <authorList>
            <person name="Sipos G."/>
            <person name="Prasanna A.N."/>
            <person name="Walter M.C."/>
            <person name="O'Connor E."/>
            <person name="Balint B."/>
            <person name="Krizsan K."/>
            <person name="Kiss B."/>
            <person name="Hess J."/>
            <person name="Varga T."/>
            <person name="Slot J."/>
            <person name="Riley R."/>
            <person name="Boka B."/>
            <person name="Rigling D."/>
            <person name="Barry K."/>
            <person name="Lee J."/>
            <person name="Mihaltcheva S."/>
            <person name="LaButti K."/>
            <person name="Lipzen A."/>
            <person name="Waldron R."/>
            <person name="Moloney N.M."/>
            <person name="Sperisen C."/>
            <person name="Kredics L."/>
            <person name="Vagvoelgyi C."/>
            <person name="Patrignani A."/>
            <person name="Fitzpatrick D."/>
            <person name="Nagy I."/>
            <person name="Doyle S."/>
            <person name="Anderson J.B."/>
            <person name="Grigoriev I.V."/>
            <person name="Gueldener U."/>
            <person name="Muensterkoetter M."/>
            <person name="Nagy L.G."/>
        </authorList>
    </citation>
    <scope>NUCLEOTIDE SEQUENCE [LARGE SCALE GENOMIC DNA]</scope>
    <source>
        <strain evidence="3">Ar21-2</strain>
    </source>
</reference>
<name>A0A2H3DPV7_ARMGA</name>
<feature type="transmembrane region" description="Helical" evidence="1">
    <location>
        <begin position="23"/>
        <end position="43"/>
    </location>
</feature>
<feature type="transmembrane region" description="Helical" evidence="1">
    <location>
        <begin position="169"/>
        <end position="193"/>
    </location>
</feature>
<dbReference type="EMBL" id="KZ293649">
    <property type="protein sequence ID" value="PBK97235.1"/>
    <property type="molecule type" value="Genomic_DNA"/>
</dbReference>
<dbReference type="OrthoDB" id="2868162at2759"/>
<gene>
    <name evidence="2" type="ORF">ARMGADRAFT_630291</name>
</gene>
<dbReference type="OMA" id="AGCAYMM"/>
<organism evidence="2 3">
    <name type="scientific">Armillaria gallica</name>
    <name type="common">Bulbous honey fungus</name>
    <name type="synonym">Armillaria bulbosa</name>
    <dbReference type="NCBI Taxonomy" id="47427"/>
    <lineage>
        <taxon>Eukaryota</taxon>
        <taxon>Fungi</taxon>
        <taxon>Dikarya</taxon>
        <taxon>Basidiomycota</taxon>
        <taxon>Agaricomycotina</taxon>
        <taxon>Agaricomycetes</taxon>
        <taxon>Agaricomycetidae</taxon>
        <taxon>Agaricales</taxon>
        <taxon>Marasmiineae</taxon>
        <taxon>Physalacriaceae</taxon>
        <taxon>Armillaria</taxon>
    </lineage>
</organism>
<keyword evidence="1" id="KW-0472">Membrane</keyword>
<evidence type="ECO:0000313" key="2">
    <source>
        <dbReference type="EMBL" id="PBK97235.1"/>
    </source>
</evidence>
<proteinExistence type="predicted"/>
<evidence type="ECO:0000256" key="1">
    <source>
        <dbReference type="SAM" id="Phobius"/>
    </source>
</evidence>
<dbReference type="AlphaFoldDB" id="A0A2H3DPV7"/>
<protein>
    <submittedName>
        <fullName evidence="2">Uncharacterized protein</fullName>
    </submittedName>
</protein>
<keyword evidence="3" id="KW-1185">Reference proteome</keyword>
<dbReference type="InParanoid" id="A0A2H3DPV7"/>
<evidence type="ECO:0000313" key="3">
    <source>
        <dbReference type="Proteomes" id="UP000217790"/>
    </source>
</evidence>
<feature type="transmembrane region" description="Helical" evidence="1">
    <location>
        <begin position="85"/>
        <end position="108"/>
    </location>
</feature>
<keyword evidence="1" id="KW-0812">Transmembrane</keyword>
<dbReference type="Proteomes" id="UP000217790">
    <property type="component" value="Unassembled WGS sequence"/>
</dbReference>
<accession>A0A2H3DPV7</accession>